<dbReference type="SMART" id="SM01197">
    <property type="entry name" value="FANCL_C"/>
    <property type="match status" value="1"/>
</dbReference>
<proteinExistence type="inferred from homology"/>
<dbReference type="PANTHER" id="PTHR12389:SF0">
    <property type="entry name" value="E3 UBIQUITIN-PROTEIN LIGASE LISTERIN"/>
    <property type="match status" value="1"/>
</dbReference>
<evidence type="ECO:0000256" key="4">
    <source>
        <dbReference type="ARBA" id="ARBA00007997"/>
    </source>
</evidence>
<keyword evidence="8 16" id="KW-0808">Transferase</keyword>
<dbReference type="FunFam" id="3.30.40.10:FF:000038">
    <property type="entry name" value="E3 ubiquitin-protein ligase listerin"/>
    <property type="match status" value="1"/>
</dbReference>
<keyword evidence="20" id="KW-1185">Reference proteome</keyword>
<dbReference type="GO" id="GO:0005829">
    <property type="term" value="C:cytosol"/>
    <property type="evidence" value="ECO:0007669"/>
    <property type="project" value="UniProtKB-SubCell"/>
</dbReference>
<evidence type="ECO:0000256" key="12">
    <source>
        <dbReference type="ARBA" id="ARBA00022786"/>
    </source>
</evidence>
<evidence type="ECO:0000256" key="6">
    <source>
        <dbReference type="ARBA" id="ARBA00017157"/>
    </source>
</evidence>
<keyword evidence="13 16" id="KW-0862">Zinc</keyword>
<comment type="similarity">
    <text evidence="4 16">Belongs to the LTN1 family.</text>
</comment>
<comment type="caution">
    <text evidence="19">The sequence shown here is derived from an EMBL/GenBank/DDBJ whole genome shotgun (WGS) entry which is preliminary data.</text>
</comment>
<evidence type="ECO:0000259" key="18">
    <source>
        <dbReference type="PROSITE" id="PS50089"/>
    </source>
</evidence>
<dbReference type="CDD" id="cd16491">
    <property type="entry name" value="RING-CH-C4HC3_LTN1"/>
    <property type="match status" value="1"/>
</dbReference>
<evidence type="ECO:0000256" key="8">
    <source>
        <dbReference type="ARBA" id="ARBA00022679"/>
    </source>
</evidence>
<evidence type="ECO:0000256" key="2">
    <source>
        <dbReference type="ARBA" id="ARBA00004514"/>
    </source>
</evidence>
<accession>A0AAD7QWT9</accession>
<evidence type="ECO:0000313" key="19">
    <source>
        <dbReference type="EMBL" id="KAJ8102958.1"/>
    </source>
</evidence>
<dbReference type="GO" id="GO:0072344">
    <property type="term" value="P:rescue of stalled ribosome"/>
    <property type="evidence" value="ECO:0007669"/>
    <property type="project" value="UniProtKB-UniRule"/>
</dbReference>
<dbReference type="InterPro" id="IPR039804">
    <property type="entry name" value="RING-CH-C4HC3_LTN1"/>
</dbReference>
<evidence type="ECO:0000256" key="16">
    <source>
        <dbReference type="RuleBase" id="RU367090"/>
    </source>
</evidence>
<name>A0AAD7QWT9_9ASCO</name>
<dbReference type="PANTHER" id="PTHR12389">
    <property type="entry name" value="ZINC FINGER PROTEIN 294"/>
    <property type="match status" value="1"/>
</dbReference>
<dbReference type="GO" id="GO:0061630">
    <property type="term" value="F:ubiquitin protein ligase activity"/>
    <property type="evidence" value="ECO:0007669"/>
    <property type="project" value="UniProtKB-UniRule"/>
</dbReference>
<dbReference type="SUPFAM" id="SSF57850">
    <property type="entry name" value="RING/U-box"/>
    <property type="match status" value="1"/>
</dbReference>
<reference evidence="19" key="1">
    <citation type="submission" date="2023-03" db="EMBL/GenBank/DDBJ databases">
        <title>Near-Complete genome sequence of Lipomyces tetrasporous NRRL Y-64009, an oleaginous yeast capable of growing on lignocellulosic hydrolysates.</title>
        <authorList>
            <consortium name="Lawrence Berkeley National Laboratory"/>
            <person name="Jagtap S.S."/>
            <person name="Liu J.-J."/>
            <person name="Walukiewicz H.E."/>
            <person name="Pangilinan J."/>
            <person name="Lipzen A."/>
            <person name="Ahrendt S."/>
            <person name="Koriabine M."/>
            <person name="Cobaugh K."/>
            <person name="Salamov A."/>
            <person name="Yoshinaga Y."/>
            <person name="Ng V."/>
            <person name="Daum C."/>
            <person name="Grigoriev I.V."/>
            <person name="Slininger P.J."/>
            <person name="Dien B.S."/>
            <person name="Jin Y.-S."/>
            <person name="Rao C.V."/>
        </authorList>
    </citation>
    <scope>NUCLEOTIDE SEQUENCE</scope>
    <source>
        <strain evidence="19">NRRL Y-64009</strain>
    </source>
</reference>
<evidence type="ECO:0000256" key="13">
    <source>
        <dbReference type="ARBA" id="ARBA00022833"/>
    </source>
</evidence>
<dbReference type="GeneID" id="80881914"/>
<dbReference type="InterPro" id="IPR001841">
    <property type="entry name" value="Znf_RING"/>
</dbReference>
<evidence type="ECO:0000256" key="14">
    <source>
        <dbReference type="ARBA" id="ARBA00055150"/>
    </source>
</evidence>
<keyword evidence="12 16" id="KW-0833">Ubl conjugation pathway</keyword>
<dbReference type="Pfam" id="PF22999">
    <property type="entry name" value="LTN1_E3_ligase_6th"/>
    <property type="match status" value="1"/>
</dbReference>
<dbReference type="GO" id="GO:0043023">
    <property type="term" value="F:ribosomal large subunit binding"/>
    <property type="evidence" value="ECO:0007669"/>
    <property type="project" value="TreeGrafter"/>
</dbReference>
<evidence type="ECO:0000256" key="3">
    <source>
        <dbReference type="ARBA" id="ARBA00004906"/>
    </source>
</evidence>
<feature type="region of interest" description="Disordered" evidence="17">
    <location>
        <begin position="1"/>
        <end position="34"/>
    </location>
</feature>
<dbReference type="GO" id="GO:1990112">
    <property type="term" value="C:RQC complex"/>
    <property type="evidence" value="ECO:0007669"/>
    <property type="project" value="UniProtKB-UniRule"/>
</dbReference>
<evidence type="ECO:0000313" key="20">
    <source>
        <dbReference type="Proteomes" id="UP001217417"/>
    </source>
</evidence>
<evidence type="ECO:0000256" key="5">
    <source>
        <dbReference type="ARBA" id="ARBA00012483"/>
    </source>
</evidence>
<dbReference type="Pfam" id="PF22958">
    <property type="entry name" value="Ltn1_1st"/>
    <property type="match status" value="1"/>
</dbReference>
<feature type="compositionally biased region" description="Basic and acidic residues" evidence="17">
    <location>
        <begin position="8"/>
        <end position="25"/>
    </location>
</feature>
<dbReference type="RefSeq" id="XP_056046408.1">
    <property type="nucleotide sequence ID" value="XM_056186748.1"/>
</dbReference>
<dbReference type="SUPFAM" id="SSF48371">
    <property type="entry name" value="ARM repeat"/>
    <property type="match status" value="1"/>
</dbReference>
<dbReference type="EC" id="2.3.2.27" evidence="5 16"/>
<comment type="pathway">
    <text evidence="3 16">Protein modification; protein ubiquitination.</text>
</comment>
<organism evidence="19 20">
    <name type="scientific">Lipomyces tetrasporus</name>
    <dbReference type="NCBI Taxonomy" id="54092"/>
    <lineage>
        <taxon>Eukaryota</taxon>
        <taxon>Fungi</taxon>
        <taxon>Dikarya</taxon>
        <taxon>Ascomycota</taxon>
        <taxon>Saccharomycotina</taxon>
        <taxon>Lipomycetes</taxon>
        <taxon>Lipomycetales</taxon>
        <taxon>Lipomycetaceae</taxon>
        <taxon>Lipomyces</taxon>
    </lineage>
</organism>
<evidence type="ECO:0000256" key="10">
    <source>
        <dbReference type="ARBA" id="ARBA00022737"/>
    </source>
</evidence>
<comment type="subunit">
    <text evidence="16">Component of the ribosome quality control complex (RQC).</text>
</comment>
<dbReference type="Proteomes" id="UP001217417">
    <property type="component" value="Unassembled WGS sequence"/>
</dbReference>
<dbReference type="InterPro" id="IPR013083">
    <property type="entry name" value="Znf_RING/FYVE/PHD"/>
</dbReference>
<evidence type="ECO:0000256" key="1">
    <source>
        <dbReference type="ARBA" id="ARBA00000900"/>
    </source>
</evidence>
<dbReference type="GO" id="GO:1990116">
    <property type="term" value="P:ribosome-associated ubiquitin-dependent protein catabolic process"/>
    <property type="evidence" value="ECO:0007669"/>
    <property type="project" value="UniProtKB-UniRule"/>
</dbReference>
<feature type="domain" description="RING-type" evidence="18">
    <location>
        <begin position="1603"/>
        <end position="1649"/>
    </location>
</feature>
<dbReference type="EMBL" id="JARPMG010000002">
    <property type="protein sequence ID" value="KAJ8102958.1"/>
    <property type="molecule type" value="Genomic_DNA"/>
</dbReference>
<comment type="catalytic activity">
    <reaction evidence="1 16">
        <text>S-ubiquitinyl-[E2 ubiquitin-conjugating enzyme]-L-cysteine + [acceptor protein]-L-lysine = [E2 ubiquitin-conjugating enzyme]-L-cysteine + N(6)-ubiquitinyl-[acceptor protein]-L-lysine.</text>
        <dbReference type="EC" id="2.3.2.27"/>
    </reaction>
</comment>
<comment type="function">
    <text evidence="16">E3 ubiquitin-protein ligase. Component of the ribosome quality control complex (RQC), a ribosome-associated complex that mediates ubiquitination and extraction of incompletely synthesized nascent chains for proteasomal degradation.</text>
</comment>
<evidence type="ECO:0000256" key="15">
    <source>
        <dbReference type="PROSITE-ProRule" id="PRU00175"/>
    </source>
</evidence>
<evidence type="ECO:0000256" key="7">
    <source>
        <dbReference type="ARBA" id="ARBA00022490"/>
    </source>
</evidence>
<dbReference type="GO" id="GO:0008270">
    <property type="term" value="F:zinc ion binding"/>
    <property type="evidence" value="ECO:0007669"/>
    <property type="project" value="UniProtKB-KW"/>
</dbReference>
<dbReference type="Pfam" id="PF13639">
    <property type="entry name" value="zf-RING_2"/>
    <property type="match status" value="1"/>
</dbReference>
<evidence type="ECO:0000256" key="9">
    <source>
        <dbReference type="ARBA" id="ARBA00022723"/>
    </source>
</evidence>
<keyword evidence="7" id="KW-0963">Cytoplasm</keyword>
<protein>
    <recommendedName>
        <fullName evidence="6 16">E3 ubiquitin-protein ligase listerin</fullName>
        <ecNumber evidence="5 16">2.3.2.27</ecNumber>
    </recommendedName>
    <alternativeName>
        <fullName evidence="16">RING-type E3 ubiquitin transferase listerin</fullName>
    </alternativeName>
</protein>
<dbReference type="Pfam" id="PF23009">
    <property type="entry name" value="UBC_like"/>
    <property type="match status" value="1"/>
</dbReference>
<sequence>MSKREKLKIKNDPRRTDSHHNERSTKASYKASSKAQYYEEPGHSHIDVAILDNPQLMVIFKGLQKRDPTTKEKALDALVTYLQDPESVVEESILAVWVQFYPQLASEFSRRLRMLAHKLQGDLFRRFQRQSAKYMKDSVGKWLGGLYDNDKVVARTATVSFESVFTGESKRHQVFQVFHVQLLDYVKQALTAKDSHTLADEKYFSQTDIESKVDREVACGISLFSYLLECISPEAIEEQQYDYAEIFTSETLWRSLTSTDSYLSRAALSLIVQVAYNYTDWLRAMPRYLGRYLISNGLMNIPTGAVLDYLECLVTVTRFYPTAWTPSSETNEPSFSLLLAFISQGSRYAGPRYWHYVEVLIENLPPTILDTNDFSCFPINELTTAFTTGILMESRTVVDSSVDAYMSLLAYFSTMSEITQIQEASLAKAMDIVDQYILISGALGKKISTDNVARSLTGYLRKIIPEHEEFASRFWQRTVEILKKTVENTTEGSGVDVKETVTRWISLTKRVTAVPEELTERIGISSAICRLVETCLSSVESCGGSLPVPAYILESLLKEFFSYVKADKSLLQSVDDFIVNTIPAIISSSSSAHLINVWVNYEQQIDDTAHASKLWESIVQSLLVPSLVETSDTILINLLTSLKPIKSSVVPYERLEEYILRKVEVIFDNSEDTDWDVVVASLLGEGYAISEQIAIEILNRLSQMSSFDSYREEIFFKNLIPVSQKNFKILSAFIKTEEGNRLASRLWQLAESIEDASDPANVIRQRLEGQLNISQTNDRPDSSLFESLANSIVTDVENDPEASCESLVNRSISLWGNANVDTRSIIAPKLLCVGSRLRNRLEIALSKPIAPSVSLVNNIAGALFLISDVRLRSISHNNGQEAYEDESEEDKIKLFRLVSYALDLVGKTDAFEYLPYLDKLHMFLSFQIVSELAKDEINEYGSRKMPPIFGANDLSYSGLDDLLSLTESSNEQLESKIGLFVLPDIDGDTFDVGNHRDVTTSSKDHVGFMQDVVTLIGQFTRQQTVFGFYAARVLANIVSYLVEDADFQLKNAEQFFEKHRLRRSKDLLASVAIFQGMSNYVGAMTSTDRLRNEIASDILGIRPASVSSEGFNKIILLNSLVHNIDDPNFSPFPPNRAIMLLKRLLEIFRERSAENLALRSEIAKLLVAVLPVVKGLYGEHWYRVFNFVSESLTICEEFLTSDEVTPLLFHTLKVLALVRSYQDQNDDIADLLAEDSEIMDALVRILAASVDVKRRSQARLLCDSALSRQIIEVPLDKISDPAQLFPILSVESEPLQKTILKLESRIIPLTQESLAIEAALDTRGVLNIELPVELLSLVMSIPEDINGDAEVEEIRGGGMLDAEMRAYLYSWKLIFEYFENAPFALKTKYAESLKEGDYVDSILNLLSFLLSLTSGKPLDASKLPFTRFDPDDVLESPSQELQWLLLHIYYQLLHHVPSMVRKWWAEIRNRQLSLAVESFTQKYFSPVLIDAELQSVQTKLTETGTEAEDENVQVKVSRVTHEVTAVYSIDEQTMEMIIRVPTNFPLHDVHVDGVKRVGVKENQWRAWLLASQSVITSQNGNIVDALVLFRRNVNLHFEGVTECAICYSILHQDRSLPNKRCQTCKNKFHAGCLYKWFQSANSSSCPLCRQPFSFGR</sequence>
<dbReference type="InterPro" id="IPR016024">
    <property type="entry name" value="ARM-type_fold"/>
</dbReference>
<keyword evidence="11 15" id="KW-0863">Zinc-finger</keyword>
<dbReference type="InterPro" id="IPR039795">
    <property type="entry name" value="LTN1/Rkr1"/>
</dbReference>
<dbReference type="InterPro" id="IPR054476">
    <property type="entry name" value="Ltn1_N"/>
</dbReference>
<comment type="subcellular location">
    <subcellularLocation>
        <location evidence="2">Cytoplasm</location>
        <location evidence="2">Cytosol</location>
    </subcellularLocation>
</comment>
<keyword evidence="10" id="KW-0677">Repeat</keyword>
<comment type="function">
    <text evidence="14">E3 ubiquitin-protein ligase component of the ribosome quality control complex (RQC), a ribosome-associated complex that mediates ubiquitination and extraction of incompletely synthesized nascent chains for proteasomal degradation. Mediates ubiquitination of proteins derived from mRNAs lacking stop codons (non-stop proteins) and other translation arrest products induced by poly-lysine sequences and tandem rare codons. Ubiquitination leads to CDC48 recruitment for extraction and degradation of the incomplete translation product. May indirectly play a role in chromatin function and transcription.</text>
</comment>
<gene>
    <name evidence="19" type="ORF">POJ06DRAFT_246169</name>
</gene>
<dbReference type="PROSITE" id="PS50089">
    <property type="entry name" value="ZF_RING_2"/>
    <property type="match status" value="1"/>
</dbReference>
<evidence type="ECO:0000256" key="11">
    <source>
        <dbReference type="ARBA" id="ARBA00022771"/>
    </source>
</evidence>
<keyword evidence="9 16" id="KW-0479">Metal-binding</keyword>
<dbReference type="InterPro" id="IPR054478">
    <property type="entry name" value="LTN1_UBC"/>
</dbReference>
<evidence type="ECO:0000256" key="17">
    <source>
        <dbReference type="SAM" id="MobiDB-lite"/>
    </source>
</evidence>
<dbReference type="Gene3D" id="3.30.40.10">
    <property type="entry name" value="Zinc/RING finger domain, C3HC4 (zinc finger)"/>
    <property type="match status" value="1"/>
</dbReference>
<dbReference type="SMART" id="SM00184">
    <property type="entry name" value="RING"/>
    <property type="match status" value="1"/>
</dbReference>
<dbReference type="InterPro" id="IPR054477">
    <property type="entry name" value="LTN1_E3_ligase_6th"/>
</dbReference>